<feature type="signal peptide" evidence="1">
    <location>
        <begin position="1"/>
        <end position="23"/>
    </location>
</feature>
<organism evidence="2 3">
    <name type="scientific">Caulobacter rhizosphaerae</name>
    <dbReference type="NCBI Taxonomy" id="2010972"/>
    <lineage>
        <taxon>Bacteria</taxon>
        <taxon>Pseudomonadati</taxon>
        <taxon>Pseudomonadota</taxon>
        <taxon>Alphaproteobacteria</taxon>
        <taxon>Caulobacterales</taxon>
        <taxon>Caulobacteraceae</taxon>
        <taxon>Caulobacter</taxon>
    </lineage>
</organism>
<reference evidence="2 3" key="1">
    <citation type="submission" date="2023-07" db="EMBL/GenBank/DDBJ databases">
        <title>Sorghum-associated microbial communities from plants grown in Nebraska, USA.</title>
        <authorList>
            <person name="Schachtman D."/>
        </authorList>
    </citation>
    <scope>NUCLEOTIDE SEQUENCE [LARGE SCALE GENOMIC DNA]</scope>
    <source>
        <strain evidence="2 3">DS2154</strain>
    </source>
</reference>
<evidence type="ECO:0000313" key="2">
    <source>
        <dbReference type="EMBL" id="MDR6531087.1"/>
    </source>
</evidence>
<accession>A0ABU1MY27</accession>
<keyword evidence="1" id="KW-0732">Signal</keyword>
<protein>
    <submittedName>
        <fullName evidence="2">Uncharacterized protein</fullName>
    </submittedName>
</protein>
<evidence type="ECO:0000256" key="1">
    <source>
        <dbReference type="SAM" id="SignalP"/>
    </source>
</evidence>
<dbReference type="Proteomes" id="UP001262754">
    <property type="component" value="Unassembled WGS sequence"/>
</dbReference>
<evidence type="ECO:0000313" key="3">
    <source>
        <dbReference type="Proteomes" id="UP001262754"/>
    </source>
</evidence>
<dbReference type="RefSeq" id="WP_310030896.1">
    <property type="nucleotide sequence ID" value="NZ_JAVDRL010000005.1"/>
</dbReference>
<dbReference type="EMBL" id="JAVDRL010000005">
    <property type="protein sequence ID" value="MDR6531087.1"/>
    <property type="molecule type" value="Genomic_DNA"/>
</dbReference>
<keyword evidence="3" id="KW-1185">Reference proteome</keyword>
<feature type="chain" id="PRO_5045881913" evidence="1">
    <location>
        <begin position="24"/>
        <end position="197"/>
    </location>
</feature>
<sequence length="197" mass="21550">MKHLRRFTGVFLAFACLCAGARAQTLDRAPGESDLAFATRALDLPKDAEPHTTPAAWNGVPTLFVDYKTSDADPERPLVALQRQAAGGYRTIQVTLGEQEGGTPDILAIGFANADRDPERELIVILAWPQVHYDFSGTLYEVRLFDAPKPGQTELTLLPVSGKFGTGCECGRRDGPDEHYRFTTVAAVKAELKRLGY</sequence>
<comment type="caution">
    <text evidence="2">The sequence shown here is derived from an EMBL/GenBank/DDBJ whole genome shotgun (WGS) entry which is preliminary data.</text>
</comment>
<gene>
    <name evidence="2" type="ORF">J2800_001829</name>
</gene>
<proteinExistence type="predicted"/>
<name>A0ABU1MY27_9CAUL</name>